<protein>
    <submittedName>
        <fullName evidence="7">Uncharacterized protein</fullName>
    </submittedName>
</protein>
<accession>A0ABY3PNR7</accession>
<dbReference type="InterPro" id="IPR027417">
    <property type="entry name" value="P-loop_NTPase"/>
</dbReference>
<name>A0ABY3PNR7_9CYAN</name>
<sequence>MNRPEMQQLIERLWQASGFTALLVTHDVQEAVALCDRVVLSEQGRPALDVPVPLPRPRLRSSPPFAALVGGILERVMG</sequence>
<dbReference type="SUPFAM" id="SSF52540">
    <property type="entry name" value="P-loop containing nucleoside triphosphate hydrolases"/>
    <property type="match status" value="1"/>
</dbReference>
<evidence type="ECO:0000256" key="4">
    <source>
        <dbReference type="ARBA" id="ARBA00022475"/>
    </source>
</evidence>
<evidence type="ECO:0000256" key="3">
    <source>
        <dbReference type="ARBA" id="ARBA00022448"/>
    </source>
</evidence>
<dbReference type="PANTHER" id="PTHR42788:SF17">
    <property type="entry name" value="ALIPHATIC SULFONATES IMPORT ATP-BINDING PROTEIN SSUB"/>
    <property type="match status" value="1"/>
</dbReference>
<keyword evidence="6" id="KW-0472">Membrane</keyword>
<evidence type="ECO:0000256" key="6">
    <source>
        <dbReference type="ARBA" id="ARBA00023136"/>
    </source>
</evidence>
<dbReference type="InterPro" id="IPR050166">
    <property type="entry name" value="ABC_transporter_ATP-bind"/>
</dbReference>
<evidence type="ECO:0000256" key="1">
    <source>
        <dbReference type="ARBA" id="ARBA00004417"/>
    </source>
</evidence>
<evidence type="ECO:0000256" key="5">
    <source>
        <dbReference type="ARBA" id="ARBA00022967"/>
    </source>
</evidence>
<keyword evidence="3" id="KW-0813">Transport</keyword>
<evidence type="ECO:0000313" key="7">
    <source>
        <dbReference type="EMBL" id="UFP95326.1"/>
    </source>
</evidence>
<keyword evidence="4" id="KW-1003">Cell membrane</keyword>
<organism evidence="7 8">
    <name type="scientific">Gloeobacter morelensis MG652769</name>
    <dbReference type="NCBI Taxonomy" id="2781736"/>
    <lineage>
        <taxon>Bacteria</taxon>
        <taxon>Bacillati</taxon>
        <taxon>Cyanobacteriota</taxon>
        <taxon>Cyanophyceae</taxon>
        <taxon>Gloeobacterales</taxon>
        <taxon>Gloeobacteraceae</taxon>
        <taxon>Gloeobacter</taxon>
        <taxon>Gloeobacter morelensis</taxon>
    </lineage>
</organism>
<evidence type="ECO:0000256" key="2">
    <source>
        <dbReference type="ARBA" id="ARBA00009440"/>
    </source>
</evidence>
<comment type="similarity">
    <text evidence="2">Belongs to the ABC transporter superfamily. Nitrate/nitrite/cyanate uptake transporter (NitT) (TC 3.A.1.16) family.</text>
</comment>
<gene>
    <name evidence="7" type="ORF">ISF26_03475</name>
</gene>
<evidence type="ECO:0000313" key="8">
    <source>
        <dbReference type="Proteomes" id="UP001054846"/>
    </source>
</evidence>
<proteinExistence type="inferred from homology"/>
<dbReference type="Proteomes" id="UP001054846">
    <property type="component" value="Chromosome"/>
</dbReference>
<keyword evidence="5" id="KW-1278">Translocase</keyword>
<keyword evidence="8" id="KW-1185">Reference proteome</keyword>
<dbReference type="PANTHER" id="PTHR42788">
    <property type="entry name" value="TAURINE IMPORT ATP-BINDING PROTEIN-RELATED"/>
    <property type="match status" value="1"/>
</dbReference>
<dbReference type="Gene3D" id="3.40.50.300">
    <property type="entry name" value="P-loop containing nucleotide triphosphate hydrolases"/>
    <property type="match status" value="1"/>
</dbReference>
<comment type="subcellular location">
    <subcellularLocation>
        <location evidence="1">Cell inner membrane</location>
        <topology evidence="1">Peripheral membrane protein</topology>
    </subcellularLocation>
</comment>
<reference evidence="7 8" key="1">
    <citation type="journal article" date="2021" name="Genome Biol. Evol.">
        <title>Complete Genome Sequencing of a Novel Gloeobacter Species from a Waterfall Cave in Mexico.</title>
        <authorList>
            <person name="Saw J.H."/>
            <person name="Cardona T."/>
            <person name="Montejano G."/>
        </authorList>
    </citation>
    <scope>NUCLEOTIDE SEQUENCE [LARGE SCALE GENOMIC DNA]</scope>
    <source>
        <strain evidence="7">MG652769</strain>
    </source>
</reference>
<dbReference type="EMBL" id="CP063845">
    <property type="protein sequence ID" value="UFP95326.1"/>
    <property type="molecule type" value="Genomic_DNA"/>
</dbReference>